<dbReference type="Proteomes" id="UP000829398">
    <property type="component" value="Chromosome 4"/>
</dbReference>
<accession>A0ACB8L9W0</accession>
<proteinExistence type="predicted"/>
<name>A0ACB8L9W0_CITSI</name>
<sequence>MATQNDSTFREGQSTTRPPYFDGNDYSYWKTRMRIYLQALDYEIWEIVNDVPFMPLTKIEVGEDISKPSREWNEFEKRKASLNSKTMNALFCALDKKKFHRMSNCESANEIWHKLEVVYEGTNQVKESKISRTVIEEAKDLNVLPIDDLIGSLISYEEDLAAEKGHEEKKKNIALKASKRESDEESEMDDEELAMLVRRFRKFYKKNNEQRKFRGYKNKKEKKEPITCYECKKPGHIRPECPLLNKLKKKAMVGTWDDSDDEEQQEMTNLALMAFGEESCDELDEGLKKKKNKWYLDSGCSRHMTGNYSWFSSFTKIENGGDDSFGDNSKGKIIGIGNVDCTSKNDKCFSALHDDGWLWHRRLGHASMDLISKIVKNDLVKGLPKISFQKDRICEACQFGKQIKTSFKSKNRVSTSKPLQLLHIDLFGPSRYASLSGKFYAFVIVDDYSRYTWVLFLANKDDAIDAFQIFGKNVQNEKGYSITYIRSDHGGEFENHAFESFCNDFGIEHQFSSPKTPQQNRVVERKNMSIQEMARTMLNENSLPKYFWAEAVNTACYVLNRVLIKLNLNKTPYELWKDRKPNIGYFKVFGCKCFILNTKDNLGKFDPKSDVGIFLGYSNSSKAYRVYNKRTLVVEESMHVIFDESNPSSTEKVVVDDNAEEEQQEEALNDNQKGVLHGIQEEHHEETNAEQNEEFSSCMSKEFEMSMMGELKYFLGLQIKQNEEGIFINQAKYVKDLLKRFGYDNGTAKSTQMSTTIKLDKDEKDKEVNIKTYRDVGSLNALVFEENVCPDLVKVFYSNMDCSAEKENRVITTVGGVSIEFDDSELNSILGTSDDGLEIFSPRKPPDIDDYVYIDAVKNICRRIDLSDEDCTIHFRTQCLCLQTRILLRFIQSIVLPRSGHLDEVFHIDVALIDCILRHRPVDLGYTIVRNMLSIPKLITRSLPYGHFITRILKYFDVPIQEPSCRPSKGIGDDVIFDLGFEWKNGTWVKYTENKFTFLAPSDDRPLNTVVPADQLPIFSLSFRGQRRHRDPHVIASAPGVSASASSPPQPPTSEEVTLQQLMDEVRTLSVRQTEF</sequence>
<comment type="caution">
    <text evidence="1">The sequence shown here is derived from an EMBL/GenBank/DDBJ whole genome shotgun (WGS) entry which is preliminary data.</text>
</comment>
<reference evidence="2" key="1">
    <citation type="journal article" date="2023" name="Hortic. Res.">
        <title>A chromosome-level phased genome enabling allele-level studies in sweet orange: a case study on citrus Huanglongbing tolerance.</title>
        <authorList>
            <person name="Wu B."/>
            <person name="Yu Q."/>
            <person name="Deng Z."/>
            <person name="Duan Y."/>
            <person name="Luo F."/>
            <person name="Gmitter F. Jr."/>
        </authorList>
    </citation>
    <scope>NUCLEOTIDE SEQUENCE [LARGE SCALE GENOMIC DNA]</scope>
    <source>
        <strain evidence="2">cv. Valencia</strain>
    </source>
</reference>
<evidence type="ECO:0000313" key="2">
    <source>
        <dbReference type="Proteomes" id="UP000829398"/>
    </source>
</evidence>
<keyword evidence="2" id="KW-1185">Reference proteome</keyword>
<evidence type="ECO:0000313" key="1">
    <source>
        <dbReference type="EMBL" id="KAH9770100.1"/>
    </source>
</evidence>
<protein>
    <submittedName>
        <fullName evidence="1">Uncharacterized protein</fullName>
    </submittedName>
</protein>
<organism evidence="1 2">
    <name type="scientific">Citrus sinensis</name>
    <name type="common">Sweet orange</name>
    <name type="synonym">Citrus aurantium var. sinensis</name>
    <dbReference type="NCBI Taxonomy" id="2711"/>
    <lineage>
        <taxon>Eukaryota</taxon>
        <taxon>Viridiplantae</taxon>
        <taxon>Streptophyta</taxon>
        <taxon>Embryophyta</taxon>
        <taxon>Tracheophyta</taxon>
        <taxon>Spermatophyta</taxon>
        <taxon>Magnoliopsida</taxon>
        <taxon>eudicotyledons</taxon>
        <taxon>Gunneridae</taxon>
        <taxon>Pentapetalae</taxon>
        <taxon>rosids</taxon>
        <taxon>malvids</taxon>
        <taxon>Sapindales</taxon>
        <taxon>Rutaceae</taxon>
        <taxon>Aurantioideae</taxon>
        <taxon>Citrus</taxon>
    </lineage>
</organism>
<dbReference type="EMBL" id="CM039173">
    <property type="protein sequence ID" value="KAH9770100.1"/>
    <property type="molecule type" value="Genomic_DNA"/>
</dbReference>
<gene>
    <name evidence="1" type="ORF">KPL71_012255</name>
</gene>